<gene>
    <name evidence="2" type="ORF">D477_006191</name>
</gene>
<proteinExistence type="predicted"/>
<dbReference type="InterPro" id="IPR045034">
    <property type="entry name" value="O-acyltransferase_WSD1-like"/>
</dbReference>
<dbReference type="GO" id="GO:0005886">
    <property type="term" value="C:plasma membrane"/>
    <property type="evidence" value="ECO:0007669"/>
    <property type="project" value="TreeGrafter"/>
</dbReference>
<keyword evidence="3" id="KW-1185">Reference proteome</keyword>
<evidence type="ECO:0000313" key="3">
    <source>
        <dbReference type="Proteomes" id="UP000010729"/>
    </source>
</evidence>
<dbReference type="GO" id="GO:0008374">
    <property type="term" value="F:O-acyltransferase activity"/>
    <property type="evidence" value="ECO:0007669"/>
    <property type="project" value="InterPro"/>
</dbReference>
<dbReference type="AlphaFoldDB" id="N1UXE7"/>
<comment type="caution">
    <text evidence="2">The sequence shown here is derived from an EMBL/GenBank/DDBJ whole genome shotgun (WGS) entry which is preliminary data.</text>
</comment>
<organism evidence="2 3">
    <name type="scientific">Arthrobacter crystallopoietes BAB-32</name>
    <dbReference type="NCBI Taxonomy" id="1246476"/>
    <lineage>
        <taxon>Bacteria</taxon>
        <taxon>Bacillati</taxon>
        <taxon>Actinomycetota</taxon>
        <taxon>Actinomycetes</taxon>
        <taxon>Micrococcales</taxon>
        <taxon>Micrococcaceae</taxon>
        <taxon>Crystallibacter</taxon>
    </lineage>
</organism>
<dbReference type="PANTHER" id="PTHR31650">
    <property type="entry name" value="O-ACYLTRANSFERASE (WSD1-LIKE) FAMILY PROTEIN"/>
    <property type="match status" value="1"/>
</dbReference>
<evidence type="ECO:0000313" key="2">
    <source>
        <dbReference type="EMBL" id="EMY35071.1"/>
    </source>
</evidence>
<accession>N1UXE7</accession>
<dbReference type="InterPro" id="IPR009721">
    <property type="entry name" value="O-acyltransferase_WSD1_C"/>
</dbReference>
<protein>
    <recommendedName>
        <fullName evidence="1">O-acyltransferase WSD1 C-terminal domain-containing protein</fullName>
    </recommendedName>
</protein>
<feature type="domain" description="O-acyltransferase WSD1 C-terminal" evidence="1">
    <location>
        <begin position="66"/>
        <end position="206"/>
    </location>
</feature>
<evidence type="ECO:0000259" key="1">
    <source>
        <dbReference type="Pfam" id="PF06974"/>
    </source>
</evidence>
<dbReference type="Pfam" id="PF06974">
    <property type="entry name" value="WS_DGAT_C"/>
    <property type="match status" value="1"/>
</dbReference>
<dbReference type="EMBL" id="ANPE02000087">
    <property type="protein sequence ID" value="EMY35071.1"/>
    <property type="molecule type" value="Genomic_DNA"/>
</dbReference>
<reference evidence="2 3" key="1">
    <citation type="journal article" date="2013" name="Genome Announc.">
        <title>Draft Genome Sequence of Arthrobacter crystallopoietes Strain BAB-32, Revealing Genes for Bioremediation.</title>
        <authorList>
            <person name="Joshi M.N."/>
            <person name="Pandit A.S."/>
            <person name="Sharma A."/>
            <person name="Pandya R.V."/>
            <person name="Desai S.M."/>
            <person name="Saxena A.K."/>
            <person name="Bagatharia S.B."/>
        </authorList>
    </citation>
    <scope>NUCLEOTIDE SEQUENCE [LARGE SCALE GENOMIC DNA]</scope>
    <source>
        <strain evidence="2 3">BAB-32</strain>
    </source>
</reference>
<name>N1UXE7_9MICC</name>
<dbReference type="SUPFAM" id="SSF52777">
    <property type="entry name" value="CoA-dependent acyltransferases"/>
    <property type="match status" value="1"/>
</dbReference>
<dbReference type="GO" id="GO:0019432">
    <property type="term" value="P:triglyceride biosynthetic process"/>
    <property type="evidence" value="ECO:0007669"/>
    <property type="project" value="TreeGrafter"/>
</dbReference>
<dbReference type="Proteomes" id="UP000010729">
    <property type="component" value="Unassembled WGS sequence"/>
</dbReference>
<sequence>MAVAQAGLHDLKAAARAHGATVNDVILTAVAASLYRLLQARGETHERFVISVPFSARRHADAGELGNRSGVIPVAVAAVGDDAARLRSLAAATAAAKQKPPGASTALLGPLFRLLVRVRVYRRFIDHQRLVHTFVTNVRGPERPLALFGWPVTGMIPLGAITGNVTVAFAVLSYAGTLVVSLIADPETCPDLRELRDVLEDELETMTRQLATPEGPAPAG</sequence>
<dbReference type="Gene3D" id="3.30.559.30">
    <property type="entry name" value="Nonribosomal peptide synthetase, condensation domain"/>
    <property type="match status" value="1"/>
</dbReference>
<dbReference type="PANTHER" id="PTHR31650:SF1">
    <property type="entry name" value="WAX ESTER SYNTHASE_DIACYLGLYCEROL ACYLTRANSFERASE 4-RELATED"/>
    <property type="match status" value="1"/>
</dbReference>